<dbReference type="InterPro" id="IPR000847">
    <property type="entry name" value="LysR_HTH_N"/>
</dbReference>
<dbReference type="EMBL" id="LRBG01000037">
    <property type="protein sequence ID" value="KXU83968.1"/>
    <property type="molecule type" value="Genomic_DNA"/>
</dbReference>
<organism evidence="6 7">
    <name type="scientific">Paraburkholderia monticola</name>
    <dbReference type="NCBI Taxonomy" id="1399968"/>
    <lineage>
        <taxon>Bacteria</taxon>
        <taxon>Pseudomonadati</taxon>
        <taxon>Pseudomonadota</taxon>
        <taxon>Betaproteobacteria</taxon>
        <taxon>Burkholderiales</taxon>
        <taxon>Burkholderiaceae</taxon>
        <taxon>Paraburkholderia</taxon>
    </lineage>
</organism>
<dbReference type="PANTHER" id="PTHR30419:SF30">
    <property type="entry name" value="LYSR FAMILY TRANSCRIPTIONAL REGULATOR"/>
    <property type="match status" value="1"/>
</dbReference>
<dbReference type="SUPFAM" id="SSF46785">
    <property type="entry name" value="Winged helix' DNA-binding domain"/>
    <property type="match status" value="1"/>
</dbReference>
<dbReference type="STRING" id="1399968.CI15_26000"/>
<dbReference type="Pfam" id="PF00126">
    <property type="entry name" value="HTH_1"/>
    <property type="match status" value="1"/>
</dbReference>
<dbReference type="Gene3D" id="1.10.10.10">
    <property type="entry name" value="Winged helix-like DNA-binding domain superfamily/Winged helix DNA-binding domain"/>
    <property type="match status" value="1"/>
</dbReference>
<dbReference type="GO" id="GO:0005829">
    <property type="term" value="C:cytosol"/>
    <property type="evidence" value="ECO:0007669"/>
    <property type="project" value="TreeGrafter"/>
</dbReference>
<evidence type="ECO:0000313" key="7">
    <source>
        <dbReference type="Proteomes" id="UP000075613"/>
    </source>
</evidence>
<comment type="similarity">
    <text evidence="1">Belongs to the LysR transcriptional regulatory family.</text>
</comment>
<comment type="caution">
    <text evidence="6">The sequence shown here is derived from an EMBL/GenBank/DDBJ whole genome shotgun (WGS) entry which is preliminary data.</text>
</comment>
<dbReference type="RefSeq" id="WP_062133195.1">
    <property type="nucleotide sequence ID" value="NZ_LRBG01000037.1"/>
</dbReference>
<dbReference type="FunFam" id="1.10.10.10:FF:000001">
    <property type="entry name" value="LysR family transcriptional regulator"/>
    <property type="match status" value="1"/>
</dbReference>
<dbReference type="InterPro" id="IPR036388">
    <property type="entry name" value="WH-like_DNA-bd_sf"/>
</dbReference>
<dbReference type="AlphaFoldDB" id="A0A149PG27"/>
<keyword evidence="7" id="KW-1185">Reference proteome</keyword>
<evidence type="ECO:0000256" key="2">
    <source>
        <dbReference type="ARBA" id="ARBA00023015"/>
    </source>
</evidence>
<dbReference type="Proteomes" id="UP000075613">
    <property type="component" value="Unassembled WGS sequence"/>
</dbReference>
<accession>A0A149PG27</accession>
<dbReference type="PRINTS" id="PR00039">
    <property type="entry name" value="HTHLYSR"/>
</dbReference>
<protein>
    <recommendedName>
        <fullName evidence="5">HTH lysR-type domain-containing protein</fullName>
    </recommendedName>
</protein>
<evidence type="ECO:0000259" key="5">
    <source>
        <dbReference type="PROSITE" id="PS50931"/>
    </source>
</evidence>
<gene>
    <name evidence="6" type="ORF">CI15_26000</name>
</gene>
<feature type="domain" description="HTH lysR-type" evidence="5">
    <location>
        <begin position="3"/>
        <end position="60"/>
    </location>
</feature>
<dbReference type="GO" id="GO:0003700">
    <property type="term" value="F:DNA-binding transcription factor activity"/>
    <property type="evidence" value="ECO:0007669"/>
    <property type="project" value="InterPro"/>
</dbReference>
<evidence type="ECO:0000256" key="3">
    <source>
        <dbReference type="ARBA" id="ARBA00023125"/>
    </source>
</evidence>
<reference evidence="6 7" key="1">
    <citation type="journal article" date="2015" name="Int. J. Syst. Evol. Microbiol.">
        <title>Burkholderia monticola sp. nov., isolated from mountain soil.</title>
        <authorList>
            <person name="Baek I."/>
            <person name="Seo B."/>
            <person name="Lee I."/>
            <person name="Yi H."/>
            <person name="Chun J."/>
        </authorList>
    </citation>
    <scope>NUCLEOTIDE SEQUENCE [LARGE SCALE GENOMIC DNA]</scope>
    <source>
        <strain evidence="6 7">JC2948</strain>
    </source>
</reference>
<name>A0A149PG27_9BURK</name>
<dbReference type="InterPro" id="IPR036390">
    <property type="entry name" value="WH_DNA-bd_sf"/>
</dbReference>
<dbReference type="GO" id="GO:0003677">
    <property type="term" value="F:DNA binding"/>
    <property type="evidence" value="ECO:0007669"/>
    <property type="project" value="UniProtKB-KW"/>
</dbReference>
<dbReference type="PROSITE" id="PS50931">
    <property type="entry name" value="HTH_LYSR"/>
    <property type="match status" value="1"/>
</dbReference>
<evidence type="ECO:0000313" key="6">
    <source>
        <dbReference type="EMBL" id="KXU83968.1"/>
    </source>
</evidence>
<evidence type="ECO:0000256" key="1">
    <source>
        <dbReference type="ARBA" id="ARBA00009437"/>
    </source>
</evidence>
<keyword evidence="4" id="KW-0804">Transcription</keyword>
<keyword evidence="3" id="KW-0238">DNA-binding</keyword>
<proteinExistence type="inferred from homology"/>
<dbReference type="Pfam" id="PF03466">
    <property type="entry name" value="LysR_substrate"/>
    <property type="match status" value="1"/>
</dbReference>
<dbReference type="OrthoDB" id="8629427at2"/>
<evidence type="ECO:0000256" key="4">
    <source>
        <dbReference type="ARBA" id="ARBA00023163"/>
    </source>
</evidence>
<dbReference type="InterPro" id="IPR050950">
    <property type="entry name" value="HTH-type_LysR_regulators"/>
</dbReference>
<dbReference type="Gene3D" id="3.40.190.10">
    <property type="entry name" value="Periplasmic binding protein-like II"/>
    <property type="match status" value="2"/>
</dbReference>
<keyword evidence="2" id="KW-0805">Transcription regulation</keyword>
<dbReference type="PANTHER" id="PTHR30419">
    <property type="entry name" value="HTH-TYPE TRANSCRIPTIONAL REGULATOR YBHD"/>
    <property type="match status" value="1"/>
</dbReference>
<dbReference type="SUPFAM" id="SSF53850">
    <property type="entry name" value="Periplasmic binding protein-like II"/>
    <property type="match status" value="1"/>
</dbReference>
<sequence>MAIKLHQLRALVAVADHGTIVGASRALFVSQPAVTKAIRELETDIGMSLFGRSVNGVALTRAGESLLRHARLIVGELGRAEQQMAMERGAQEGRVAVGVTPLAALTLLPDAYARFRQHMPHITVEFLEFHATKLQDQLRQGSLDFAVAAVTESSADSAIECSELLSYPLAFAVRANGALASATSLADLSDAEWVHSDTTDEYPQFVTDLFNRHGLPVPRRITRCTSQSLMYSLALSIDAVMAWASHTLELVNTIGHMKRLDFIETTRAARLHLMQREGAIHTRPADYFIRCIREAAIM</sequence>
<dbReference type="InterPro" id="IPR005119">
    <property type="entry name" value="LysR_subst-bd"/>
</dbReference>